<protein>
    <submittedName>
        <fullName evidence="2">Uncharacterized protein</fullName>
    </submittedName>
</protein>
<name>A0AA35ZV34_LACSI</name>
<sequence>MMLLPQFSESGDQDGGPSRSSYKTPKKTPNGRQHKIQAKEDLSLTYDEDFDDLFTYTPNDKQPMSQEKEDVQEKENANEVKVNERDTLKELLLSKYTHVDAVDAIKEVSVVTLFRAFIL</sequence>
<feature type="region of interest" description="Disordered" evidence="1">
    <location>
        <begin position="55"/>
        <end position="81"/>
    </location>
</feature>
<feature type="compositionally biased region" description="Polar residues" evidence="1">
    <location>
        <begin position="56"/>
        <end position="65"/>
    </location>
</feature>
<dbReference type="AlphaFoldDB" id="A0AA35ZV34"/>
<organism evidence="2 3">
    <name type="scientific">Lactuca saligna</name>
    <name type="common">Willowleaf lettuce</name>
    <dbReference type="NCBI Taxonomy" id="75948"/>
    <lineage>
        <taxon>Eukaryota</taxon>
        <taxon>Viridiplantae</taxon>
        <taxon>Streptophyta</taxon>
        <taxon>Embryophyta</taxon>
        <taxon>Tracheophyta</taxon>
        <taxon>Spermatophyta</taxon>
        <taxon>Magnoliopsida</taxon>
        <taxon>eudicotyledons</taxon>
        <taxon>Gunneridae</taxon>
        <taxon>Pentapetalae</taxon>
        <taxon>asterids</taxon>
        <taxon>campanulids</taxon>
        <taxon>Asterales</taxon>
        <taxon>Asteraceae</taxon>
        <taxon>Cichorioideae</taxon>
        <taxon>Cichorieae</taxon>
        <taxon>Lactucinae</taxon>
        <taxon>Lactuca</taxon>
    </lineage>
</organism>
<evidence type="ECO:0000313" key="3">
    <source>
        <dbReference type="Proteomes" id="UP001177003"/>
    </source>
</evidence>
<feature type="region of interest" description="Disordered" evidence="1">
    <location>
        <begin position="1"/>
        <end position="41"/>
    </location>
</feature>
<dbReference type="Proteomes" id="UP001177003">
    <property type="component" value="Chromosome 8"/>
</dbReference>
<gene>
    <name evidence="2" type="ORF">LSALG_LOCUS37152</name>
</gene>
<evidence type="ECO:0000313" key="2">
    <source>
        <dbReference type="EMBL" id="CAI9298382.1"/>
    </source>
</evidence>
<dbReference type="EMBL" id="OX465084">
    <property type="protein sequence ID" value="CAI9298382.1"/>
    <property type="molecule type" value="Genomic_DNA"/>
</dbReference>
<reference evidence="2" key="1">
    <citation type="submission" date="2023-04" db="EMBL/GenBank/DDBJ databases">
        <authorList>
            <person name="Vijverberg K."/>
            <person name="Xiong W."/>
            <person name="Schranz E."/>
        </authorList>
    </citation>
    <scope>NUCLEOTIDE SEQUENCE</scope>
</reference>
<accession>A0AA35ZV34</accession>
<proteinExistence type="predicted"/>
<feature type="compositionally biased region" description="Basic and acidic residues" evidence="1">
    <location>
        <begin position="66"/>
        <end position="81"/>
    </location>
</feature>
<keyword evidence="3" id="KW-1185">Reference proteome</keyword>
<evidence type="ECO:0000256" key="1">
    <source>
        <dbReference type="SAM" id="MobiDB-lite"/>
    </source>
</evidence>